<dbReference type="EMBL" id="REGN01000317">
    <property type="protein sequence ID" value="RNA42816.1"/>
    <property type="molecule type" value="Genomic_DNA"/>
</dbReference>
<protein>
    <submittedName>
        <fullName evidence="2">Uncharacterized protein</fullName>
    </submittedName>
</protein>
<feature type="signal peptide" evidence="1">
    <location>
        <begin position="1"/>
        <end position="21"/>
    </location>
</feature>
<organism evidence="2 3">
    <name type="scientific">Brachionus plicatilis</name>
    <name type="common">Marine rotifer</name>
    <name type="synonym">Brachionus muelleri</name>
    <dbReference type="NCBI Taxonomy" id="10195"/>
    <lineage>
        <taxon>Eukaryota</taxon>
        <taxon>Metazoa</taxon>
        <taxon>Spiralia</taxon>
        <taxon>Gnathifera</taxon>
        <taxon>Rotifera</taxon>
        <taxon>Eurotatoria</taxon>
        <taxon>Monogononta</taxon>
        <taxon>Pseudotrocha</taxon>
        <taxon>Ploima</taxon>
        <taxon>Brachionidae</taxon>
        <taxon>Brachionus</taxon>
    </lineage>
</organism>
<dbReference type="AlphaFoldDB" id="A0A3M7T464"/>
<gene>
    <name evidence="2" type="ORF">BpHYR1_000580</name>
</gene>
<dbReference type="PROSITE" id="PS51257">
    <property type="entry name" value="PROKAR_LIPOPROTEIN"/>
    <property type="match status" value="1"/>
</dbReference>
<sequence length="105" mass="12034">MKYSTLIIAVLVLACAEESVAFLNLIKLAGKKDNCQRVVQSGNYRCSRNERDCRACCHFDLSTMNERYGEREFFLKEALVLQASGECVCLICKNYLQDFANKPYF</sequence>
<name>A0A3M7T464_BRAPC</name>
<accession>A0A3M7T464</accession>
<proteinExistence type="predicted"/>
<evidence type="ECO:0000313" key="2">
    <source>
        <dbReference type="EMBL" id="RNA42816.1"/>
    </source>
</evidence>
<feature type="chain" id="PRO_5018038904" evidence="1">
    <location>
        <begin position="22"/>
        <end position="105"/>
    </location>
</feature>
<dbReference type="Proteomes" id="UP000276133">
    <property type="component" value="Unassembled WGS sequence"/>
</dbReference>
<evidence type="ECO:0000256" key="1">
    <source>
        <dbReference type="SAM" id="SignalP"/>
    </source>
</evidence>
<reference evidence="2 3" key="1">
    <citation type="journal article" date="2018" name="Sci. Rep.">
        <title>Genomic signatures of local adaptation to the degree of environmental predictability in rotifers.</title>
        <authorList>
            <person name="Franch-Gras L."/>
            <person name="Hahn C."/>
            <person name="Garcia-Roger E.M."/>
            <person name="Carmona M.J."/>
            <person name="Serra M."/>
            <person name="Gomez A."/>
        </authorList>
    </citation>
    <scope>NUCLEOTIDE SEQUENCE [LARGE SCALE GENOMIC DNA]</scope>
    <source>
        <strain evidence="2">HYR1</strain>
    </source>
</reference>
<dbReference type="OrthoDB" id="10393152at2759"/>
<keyword evidence="1" id="KW-0732">Signal</keyword>
<comment type="caution">
    <text evidence="2">The sequence shown here is derived from an EMBL/GenBank/DDBJ whole genome shotgun (WGS) entry which is preliminary data.</text>
</comment>
<evidence type="ECO:0000313" key="3">
    <source>
        <dbReference type="Proteomes" id="UP000276133"/>
    </source>
</evidence>
<keyword evidence="3" id="KW-1185">Reference proteome</keyword>